<keyword evidence="3" id="KW-1185">Reference proteome</keyword>
<dbReference type="PANTHER" id="PTHR38849">
    <property type="entry name" value="SMALL SECRETED PROTEIN"/>
    <property type="match status" value="1"/>
</dbReference>
<dbReference type="Proteomes" id="UP000567179">
    <property type="component" value="Unassembled WGS sequence"/>
</dbReference>
<keyword evidence="1" id="KW-0812">Transmembrane</keyword>
<organism evidence="2 3">
    <name type="scientific">Psilocybe cf. subviscida</name>
    <dbReference type="NCBI Taxonomy" id="2480587"/>
    <lineage>
        <taxon>Eukaryota</taxon>
        <taxon>Fungi</taxon>
        <taxon>Dikarya</taxon>
        <taxon>Basidiomycota</taxon>
        <taxon>Agaricomycotina</taxon>
        <taxon>Agaricomycetes</taxon>
        <taxon>Agaricomycetidae</taxon>
        <taxon>Agaricales</taxon>
        <taxon>Agaricineae</taxon>
        <taxon>Strophariaceae</taxon>
        <taxon>Psilocybe</taxon>
    </lineage>
</organism>
<accession>A0A8H5F4H0</accession>
<gene>
    <name evidence="2" type="ORF">D9619_013502</name>
</gene>
<feature type="transmembrane region" description="Helical" evidence="1">
    <location>
        <begin position="53"/>
        <end position="72"/>
    </location>
</feature>
<protein>
    <recommendedName>
        <fullName evidence="4">Small secreted protein</fullName>
    </recommendedName>
</protein>
<keyword evidence="1" id="KW-0472">Membrane</keyword>
<keyword evidence="1" id="KW-1133">Transmembrane helix</keyword>
<dbReference type="PROSITE" id="PS51257">
    <property type="entry name" value="PROKAR_LIPOPROTEIN"/>
    <property type="match status" value="1"/>
</dbReference>
<reference evidence="2 3" key="1">
    <citation type="journal article" date="2020" name="ISME J.">
        <title>Uncovering the hidden diversity of litter-decomposition mechanisms in mushroom-forming fungi.</title>
        <authorList>
            <person name="Floudas D."/>
            <person name="Bentzer J."/>
            <person name="Ahren D."/>
            <person name="Johansson T."/>
            <person name="Persson P."/>
            <person name="Tunlid A."/>
        </authorList>
    </citation>
    <scope>NUCLEOTIDE SEQUENCE [LARGE SCALE GENOMIC DNA]</scope>
    <source>
        <strain evidence="2 3">CBS 101986</strain>
    </source>
</reference>
<evidence type="ECO:0000313" key="3">
    <source>
        <dbReference type="Proteomes" id="UP000567179"/>
    </source>
</evidence>
<evidence type="ECO:0000256" key="1">
    <source>
        <dbReference type="SAM" id="Phobius"/>
    </source>
</evidence>
<comment type="caution">
    <text evidence="2">The sequence shown here is derived from an EMBL/GenBank/DDBJ whole genome shotgun (WGS) entry which is preliminary data.</text>
</comment>
<dbReference type="AlphaFoldDB" id="A0A8H5F4H0"/>
<evidence type="ECO:0000313" key="2">
    <source>
        <dbReference type="EMBL" id="KAF5323247.1"/>
    </source>
</evidence>
<dbReference type="OrthoDB" id="2151417at2759"/>
<evidence type="ECO:0008006" key="4">
    <source>
        <dbReference type="Google" id="ProtNLM"/>
    </source>
</evidence>
<name>A0A8H5F4H0_9AGAR</name>
<proteinExistence type="predicted"/>
<dbReference type="PANTHER" id="PTHR38849:SF1">
    <property type="entry name" value="SMALL SECRETED PROTEIN"/>
    <property type="match status" value="1"/>
</dbReference>
<sequence length="224" mass="23722">MIYMHYKRHMDGTSASFFPPFFSPHPSFCSCAAFFWSHPFLSVSHFSPAAMQFPSALVLFFALFATALAAPLREIESRAAAAVFKTTTYNALSISGGKAGNAKAEALAKLSGLNTNDLANVATGDIKFLNSVNQIANDAETKAFNPAIEKASGAAKTALQNGKIKNKVLKLTATVLKLQAQAAQGDDVAEKLATEQKKLNKNIDLDIAAAGQASTALSFNASTK</sequence>
<dbReference type="EMBL" id="JAACJJ010000019">
    <property type="protein sequence ID" value="KAF5323247.1"/>
    <property type="molecule type" value="Genomic_DNA"/>
</dbReference>